<dbReference type="GO" id="GO:0042995">
    <property type="term" value="C:cell projection"/>
    <property type="evidence" value="ECO:0007669"/>
    <property type="project" value="UniProtKB-SubCell"/>
</dbReference>
<feature type="compositionally biased region" description="Polar residues" evidence="4">
    <location>
        <begin position="722"/>
        <end position="731"/>
    </location>
</feature>
<dbReference type="EMBL" id="JAEAOA010002185">
    <property type="protein sequence ID" value="KAK3584990.1"/>
    <property type="molecule type" value="Genomic_DNA"/>
</dbReference>
<reference evidence="6" key="3">
    <citation type="submission" date="2023-05" db="EMBL/GenBank/DDBJ databases">
        <authorList>
            <person name="Smith C.H."/>
        </authorList>
    </citation>
    <scope>NUCLEOTIDE SEQUENCE</scope>
    <source>
        <strain evidence="6">CHS0354</strain>
        <tissue evidence="6">Mantle</tissue>
    </source>
</reference>
<dbReference type="CDD" id="cd00136">
    <property type="entry name" value="PDZ_canonical"/>
    <property type="match status" value="1"/>
</dbReference>
<feature type="domain" description="PDZ" evidence="5">
    <location>
        <begin position="81"/>
        <end position="159"/>
    </location>
</feature>
<feature type="region of interest" description="Disordered" evidence="4">
    <location>
        <begin position="266"/>
        <end position="286"/>
    </location>
</feature>
<feature type="compositionally biased region" description="Low complexity" evidence="4">
    <location>
        <begin position="836"/>
        <end position="854"/>
    </location>
</feature>
<dbReference type="SUPFAM" id="SSF101447">
    <property type="entry name" value="Formin homology 2 domain (FH2 domain)"/>
    <property type="match status" value="1"/>
</dbReference>
<dbReference type="Pfam" id="PF17820">
    <property type="entry name" value="PDZ_6"/>
    <property type="match status" value="1"/>
</dbReference>
<name>A0AAE0S492_9BIVA</name>
<gene>
    <name evidence="6" type="ORF">CHS0354_037364</name>
</gene>
<dbReference type="PANTHER" id="PTHR23116">
    <property type="entry name" value="PDZ DOMAIN CONTAINING WHIRLIN AND HARMONIN-RELATED"/>
    <property type="match status" value="1"/>
</dbReference>
<evidence type="ECO:0000313" key="7">
    <source>
        <dbReference type="Proteomes" id="UP001195483"/>
    </source>
</evidence>
<dbReference type="PANTHER" id="PTHR23116:SF29">
    <property type="entry name" value="PDZ DOMAIN-CONTAINING PROTEIN 7"/>
    <property type="match status" value="1"/>
</dbReference>
<feature type="compositionally biased region" description="Pro residues" evidence="4">
    <location>
        <begin position="859"/>
        <end position="874"/>
    </location>
</feature>
<reference evidence="6" key="2">
    <citation type="journal article" date="2021" name="Genome Biol. Evol.">
        <title>Developing a high-quality reference genome for a parasitic bivalve with doubly uniparental inheritance (Bivalvia: Unionida).</title>
        <authorList>
            <person name="Smith C.H."/>
        </authorList>
    </citation>
    <scope>NUCLEOTIDE SEQUENCE</scope>
    <source>
        <strain evidence="6">CHS0354</strain>
        <tissue evidence="6">Mantle</tissue>
    </source>
</reference>
<dbReference type="PROSITE" id="PS50106">
    <property type="entry name" value="PDZ"/>
    <property type="match status" value="3"/>
</dbReference>
<dbReference type="InterPro" id="IPR036034">
    <property type="entry name" value="PDZ_sf"/>
</dbReference>
<feature type="region of interest" description="Disordered" evidence="4">
    <location>
        <begin position="817"/>
        <end position="888"/>
    </location>
</feature>
<dbReference type="InterPro" id="IPR001478">
    <property type="entry name" value="PDZ"/>
</dbReference>
<evidence type="ECO:0000313" key="6">
    <source>
        <dbReference type="EMBL" id="KAK3584990.1"/>
    </source>
</evidence>
<dbReference type="InterPro" id="IPR051844">
    <property type="entry name" value="USH2_Complex_Protein"/>
</dbReference>
<evidence type="ECO:0000256" key="4">
    <source>
        <dbReference type="SAM" id="MobiDB-lite"/>
    </source>
</evidence>
<feature type="domain" description="PDZ" evidence="5">
    <location>
        <begin position="287"/>
        <end position="364"/>
    </location>
</feature>
<comment type="caution">
    <text evidence="6">The sequence shown here is derived from an EMBL/GenBank/DDBJ whole genome shotgun (WGS) entry which is preliminary data.</text>
</comment>
<feature type="domain" description="PDZ" evidence="5">
    <location>
        <begin position="1"/>
        <end position="68"/>
    </location>
</feature>
<reference evidence="6" key="1">
    <citation type="journal article" date="2021" name="Genome Biol. Evol.">
        <title>A High-Quality Reference Genome for a Parasitic Bivalve with Doubly Uniparental Inheritance (Bivalvia: Unionida).</title>
        <authorList>
            <person name="Smith C.H."/>
        </authorList>
    </citation>
    <scope>NUCLEOTIDE SEQUENCE</scope>
    <source>
        <strain evidence="6">CHS0354</strain>
    </source>
</reference>
<keyword evidence="7" id="KW-1185">Reference proteome</keyword>
<feature type="compositionally biased region" description="Polar residues" evidence="4">
    <location>
        <begin position="821"/>
        <end position="835"/>
    </location>
</feature>
<dbReference type="CDD" id="cd07354">
    <property type="entry name" value="HN_L-delphilin-R1_like"/>
    <property type="match status" value="1"/>
</dbReference>
<accession>A0AAE0S492</accession>
<organism evidence="6 7">
    <name type="scientific">Potamilus streckersoni</name>
    <dbReference type="NCBI Taxonomy" id="2493646"/>
    <lineage>
        <taxon>Eukaryota</taxon>
        <taxon>Metazoa</taxon>
        <taxon>Spiralia</taxon>
        <taxon>Lophotrochozoa</taxon>
        <taxon>Mollusca</taxon>
        <taxon>Bivalvia</taxon>
        <taxon>Autobranchia</taxon>
        <taxon>Heteroconchia</taxon>
        <taxon>Palaeoheterodonta</taxon>
        <taxon>Unionida</taxon>
        <taxon>Unionoidea</taxon>
        <taxon>Unionidae</taxon>
        <taxon>Ambleminae</taxon>
        <taxon>Lampsilini</taxon>
        <taxon>Potamilus</taxon>
    </lineage>
</organism>
<dbReference type="SUPFAM" id="SSF50156">
    <property type="entry name" value="PDZ domain-like"/>
    <property type="match status" value="3"/>
</dbReference>
<dbReference type="InterPro" id="IPR041489">
    <property type="entry name" value="PDZ_6"/>
</dbReference>
<keyword evidence="3" id="KW-0966">Cell projection</keyword>
<evidence type="ECO:0000256" key="1">
    <source>
        <dbReference type="ARBA" id="ARBA00004316"/>
    </source>
</evidence>
<comment type="subcellular location">
    <subcellularLocation>
        <location evidence="1">Cell projection</location>
    </subcellularLocation>
</comment>
<dbReference type="GO" id="GO:0005886">
    <property type="term" value="C:plasma membrane"/>
    <property type="evidence" value="ECO:0007669"/>
    <property type="project" value="TreeGrafter"/>
</dbReference>
<feature type="region of interest" description="Disordered" evidence="4">
    <location>
        <begin position="721"/>
        <end position="780"/>
    </location>
</feature>
<evidence type="ECO:0000259" key="5">
    <source>
        <dbReference type="PROSITE" id="PS50106"/>
    </source>
</evidence>
<dbReference type="Gene3D" id="2.30.42.10">
    <property type="match status" value="3"/>
</dbReference>
<evidence type="ECO:0000256" key="3">
    <source>
        <dbReference type="ARBA" id="ARBA00023273"/>
    </source>
</evidence>
<keyword evidence="2" id="KW-0677">Repeat</keyword>
<sequence length="979" mass="108854">MPLKLSQKWPRHFGFEIIGNGPTFVLFVEKGSVAFKAGLLPGDHILELDGHDVSNLSVDTLQKIAKHSHTQPPTLGVVSRLLHLEVVGSKTMGLGFNLEEGKPVTVRDVENEGPAEQAGLRPGDIILEVNGRPIFGPEEVKAFLASHSRRVVMSIIPVGRHVTKPITHVKDQAVSNGSRVQRARDLHGKMNEILGDDYEKKMAVVGVLKQYAEDRDVDMLARALMMILKTPQHRKIIKQIRPFIPPRQRSKFDDVMKLLQKQFTSVDSHKKSPVGSSPSHKVGQRRSVRVMRENNSFGFVVKGSNPAYIDTIDPGGPAEKAGLRGGDFIIRLNGIDVRKSSHSHLVHLLQDSGPSPILDIIRCEPGQEFPHGLDGPGITSSVSSNSSYTDYDWLNIDQRHLVDKDGHTLQNKAEYLLTRKERAHLGKAISDYNSSNNIVEFYDYVTQILDTPSKKSLWMFLLARMSLQHREYCTKTIGLPSYILMEVINLSSGKKLLNTPDWSKNVDDSSTQSSFDSHLPKPPTRVQITSFQQQVEYLLTSRERSQLKKALQLYAENRSFNNLMEDLEVILDTPSKKSLWKYIIPLLSPQHQENASQKVNNRTATLPITQRRSVESNMSSDDDEHELFSKTGARKMKLKLGHGSVKPTADLALIRELEETRKVVKEAKELFSKRGKAESDLEKGHVQAKKYITVIPVAHNVKGSGKHTMGHDNTEVKFLESEGSSLASGHQSDSSTHSTIRSHRSHNSSHHDMPARIPVRNGTINNLGLAPSGSRSSESEVDKLNLATKFSLMSGDSFNARVALKELDAATAYEVSDMDNNESGSGTDGKLSSKQTIKTPAKMTTKTPTPVKTPSQYAAPPPPPPPPPPVPPPSMNASGEKKGDKGQMNVKRINWIKLDQDRVGSTIWEQHYLVTITFNVDLFNYYSLSSRGYSKNVETSTLYIIGALYKAVTPPQEHCFGDLTSLVRLQHEPYKAFSS</sequence>
<evidence type="ECO:0000256" key="2">
    <source>
        <dbReference type="ARBA" id="ARBA00022737"/>
    </source>
</evidence>
<proteinExistence type="predicted"/>
<dbReference type="SMART" id="SM00228">
    <property type="entry name" value="PDZ"/>
    <property type="match status" value="3"/>
</dbReference>
<dbReference type="Pfam" id="PF00595">
    <property type="entry name" value="PDZ"/>
    <property type="match status" value="2"/>
</dbReference>
<dbReference type="Proteomes" id="UP001195483">
    <property type="component" value="Unassembled WGS sequence"/>
</dbReference>
<dbReference type="Gene3D" id="1.20.1160.20">
    <property type="match status" value="3"/>
</dbReference>
<dbReference type="AlphaFoldDB" id="A0AAE0S492"/>
<protein>
    <recommendedName>
        <fullName evidence="5">PDZ domain-containing protein</fullName>
    </recommendedName>
</protein>